<sequence>MNTCGDACGHDHAAAHGVHASLDHTHAPDPAAQLRPRRAILTKDDLERFQTSQAFADYVGFVEALSGSVRNVTLRTDVPVSAPVAALLAVLDRLDSWVADLPPDDNTKSRFGNPAFQRWFDRLEANADDLAASVLAAAAGADHPSLRPADPDAGAGAGARSPAQIEVATYLLNSFGNRKRIDYGTGHEAHFIAALLCLDKLGVVAKEDYPALVLRVFWRYIDVMRSLQCSYWLEPAGSHGVWGLDDYHFLPFLFGASQLADHKYLRPKSIHDADVLAEFSKDYMYLACIQFINSVKTASLRWHSPMLDDISGVKKWDKVCQGMLKMYKAEVLNKLPIMQHFLFGSLISFEGSVFDPALASEQHGHDHVHAFGQEHPTCCGMRIPSAIAAGLADKRSLVRPLPFD</sequence>
<evidence type="ECO:0000256" key="6">
    <source>
        <dbReference type="RuleBase" id="RU361210"/>
    </source>
</evidence>
<proteinExistence type="inferred from homology"/>
<name>A0ABR4N201_9FUNG</name>
<evidence type="ECO:0000256" key="1">
    <source>
        <dbReference type="ARBA" id="ARBA00000971"/>
    </source>
</evidence>
<dbReference type="InterPro" id="IPR043170">
    <property type="entry name" value="PTPA_C_lid"/>
</dbReference>
<comment type="similarity">
    <text evidence="6">Belongs to the PTPA-type PPIase family.</text>
</comment>
<dbReference type="Proteomes" id="UP001527925">
    <property type="component" value="Unassembled WGS sequence"/>
</dbReference>
<keyword evidence="5 6" id="KW-0413">Isomerase</keyword>
<protein>
    <recommendedName>
        <fullName evidence="6">Serine/threonine-protein phosphatase 2A activator</fullName>
        <ecNumber evidence="6">5.2.1.8</ecNumber>
    </recommendedName>
    <alternativeName>
        <fullName evidence="6">Phosphotyrosyl phosphatase activator</fullName>
    </alternativeName>
</protein>
<dbReference type="EMBL" id="JADGIZ020000045">
    <property type="protein sequence ID" value="KAL2913525.1"/>
    <property type="molecule type" value="Genomic_DNA"/>
</dbReference>
<evidence type="ECO:0000256" key="2">
    <source>
        <dbReference type="ARBA" id="ARBA00004496"/>
    </source>
</evidence>
<accession>A0ABR4N201</accession>
<organism evidence="7 8">
    <name type="scientific">Polyrhizophydium stewartii</name>
    <dbReference type="NCBI Taxonomy" id="2732419"/>
    <lineage>
        <taxon>Eukaryota</taxon>
        <taxon>Fungi</taxon>
        <taxon>Fungi incertae sedis</taxon>
        <taxon>Chytridiomycota</taxon>
        <taxon>Chytridiomycota incertae sedis</taxon>
        <taxon>Chytridiomycetes</taxon>
        <taxon>Rhizophydiales</taxon>
        <taxon>Rhizophydiales incertae sedis</taxon>
        <taxon>Polyrhizophydium</taxon>
    </lineage>
</organism>
<keyword evidence="8" id="KW-1185">Reference proteome</keyword>
<evidence type="ECO:0000256" key="5">
    <source>
        <dbReference type="ARBA" id="ARBA00023235"/>
    </source>
</evidence>
<dbReference type="InterPro" id="IPR037218">
    <property type="entry name" value="PTPA_sf"/>
</dbReference>
<evidence type="ECO:0000256" key="3">
    <source>
        <dbReference type="ARBA" id="ARBA00022490"/>
    </source>
</evidence>
<gene>
    <name evidence="7" type="primary">RRD2</name>
    <name evidence="7" type="ORF">HK105_206985</name>
</gene>
<dbReference type="Gene3D" id="1.20.120.1150">
    <property type="match status" value="1"/>
</dbReference>
<evidence type="ECO:0000313" key="8">
    <source>
        <dbReference type="Proteomes" id="UP001527925"/>
    </source>
</evidence>
<dbReference type="CDD" id="cd04087">
    <property type="entry name" value="PTPA"/>
    <property type="match status" value="1"/>
</dbReference>
<comment type="catalytic activity">
    <reaction evidence="1 6">
        <text>[protein]-peptidylproline (omega=180) = [protein]-peptidylproline (omega=0)</text>
        <dbReference type="Rhea" id="RHEA:16237"/>
        <dbReference type="Rhea" id="RHEA-COMP:10747"/>
        <dbReference type="Rhea" id="RHEA-COMP:10748"/>
        <dbReference type="ChEBI" id="CHEBI:83833"/>
        <dbReference type="ChEBI" id="CHEBI:83834"/>
        <dbReference type="EC" id="5.2.1.8"/>
    </reaction>
</comment>
<dbReference type="Pfam" id="PF03095">
    <property type="entry name" value="PTPA"/>
    <property type="match status" value="1"/>
</dbReference>
<evidence type="ECO:0000256" key="4">
    <source>
        <dbReference type="ARBA" id="ARBA00023110"/>
    </source>
</evidence>
<keyword evidence="4 6" id="KW-0697">Rotamase</keyword>
<dbReference type="SUPFAM" id="SSF140984">
    <property type="entry name" value="PTPA-like"/>
    <property type="match status" value="1"/>
</dbReference>
<evidence type="ECO:0000313" key="7">
    <source>
        <dbReference type="EMBL" id="KAL2913525.1"/>
    </source>
</evidence>
<comment type="caution">
    <text evidence="7">The sequence shown here is derived from an EMBL/GenBank/DDBJ whole genome shotgun (WGS) entry which is preliminary data.</text>
</comment>
<comment type="function">
    <text evidence="6">PPIases accelerate the folding of proteins. It catalyzes the cis-trans isomerization of proline imidic peptide bonds in oligopeptides.</text>
</comment>
<dbReference type="InterPro" id="IPR004327">
    <property type="entry name" value="Phstyr_phstse_ac"/>
</dbReference>
<dbReference type="PANTHER" id="PTHR10012:SF5">
    <property type="entry name" value="SERINE_THREONINE-PROTEIN PHOSPHATASE 2A ACTIVATOR 2"/>
    <property type="match status" value="1"/>
</dbReference>
<dbReference type="EC" id="5.2.1.8" evidence="6"/>
<keyword evidence="3 6" id="KW-0963">Cytoplasm</keyword>
<reference evidence="7 8" key="1">
    <citation type="submission" date="2023-09" db="EMBL/GenBank/DDBJ databases">
        <title>Pangenome analysis of Batrachochytrium dendrobatidis and related Chytrids.</title>
        <authorList>
            <person name="Yacoub M.N."/>
            <person name="Stajich J.E."/>
            <person name="James T.Y."/>
        </authorList>
    </citation>
    <scope>NUCLEOTIDE SEQUENCE [LARGE SCALE GENOMIC DNA]</scope>
    <source>
        <strain evidence="7 8">JEL0888</strain>
    </source>
</reference>
<dbReference type="PANTHER" id="PTHR10012">
    <property type="entry name" value="SERINE/THREONINE-PROTEIN PHOSPHATASE 2A REGULATORY SUBUNIT B"/>
    <property type="match status" value="1"/>
</dbReference>
<dbReference type="PIRSF" id="PIRSF016325">
    <property type="entry name" value="Phstyr_phstse_ac"/>
    <property type="match status" value="1"/>
</dbReference>
<comment type="subcellular location">
    <subcellularLocation>
        <location evidence="2 6">Cytoplasm</location>
    </subcellularLocation>
</comment>